<dbReference type="GO" id="GO:0016301">
    <property type="term" value="F:kinase activity"/>
    <property type="evidence" value="ECO:0007669"/>
    <property type="project" value="UniProtKB-KW"/>
</dbReference>
<accession>A0A699I1G5</accession>
<proteinExistence type="predicted"/>
<feature type="compositionally biased region" description="Basic and acidic residues" evidence="1">
    <location>
        <begin position="402"/>
        <end position="419"/>
    </location>
</feature>
<dbReference type="EMBL" id="BKCJ010228401">
    <property type="protein sequence ID" value="GEY97851.1"/>
    <property type="molecule type" value="Genomic_DNA"/>
</dbReference>
<organism evidence="2">
    <name type="scientific">Tanacetum cinerariifolium</name>
    <name type="common">Dalmatian daisy</name>
    <name type="synonym">Chrysanthemum cinerariifolium</name>
    <dbReference type="NCBI Taxonomy" id="118510"/>
    <lineage>
        <taxon>Eukaryota</taxon>
        <taxon>Viridiplantae</taxon>
        <taxon>Streptophyta</taxon>
        <taxon>Embryophyta</taxon>
        <taxon>Tracheophyta</taxon>
        <taxon>Spermatophyta</taxon>
        <taxon>Magnoliopsida</taxon>
        <taxon>eudicotyledons</taxon>
        <taxon>Gunneridae</taxon>
        <taxon>Pentapetalae</taxon>
        <taxon>asterids</taxon>
        <taxon>campanulids</taxon>
        <taxon>Asterales</taxon>
        <taxon>Asteraceae</taxon>
        <taxon>Asteroideae</taxon>
        <taxon>Anthemideae</taxon>
        <taxon>Anthemidinae</taxon>
        <taxon>Tanacetum</taxon>
    </lineage>
</organism>
<dbReference type="PANTHER" id="PTHR32278:SF135">
    <property type="entry name" value="F-BOX PROTEIN PP2-B12"/>
    <property type="match status" value="1"/>
</dbReference>
<protein>
    <submittedName>
        <fullName evidence="2">Protein kinase-like domain, phloem protein 2-like protein</fullName>
    </submittedName>
</protein>
<sequence length="516" mass="59696">FPAGLYQTNNKGFKTHVKTQLLSPSITYTVNLVYNSSSIGQQVYVDLKYRLGEEKATHTVYVANRKDDELFHMVELCQFTSDGSIVDLEIIFENSGTNIDGVEGILFQPMEIVEDQVSKDDKVENIQNWEQKLPNDYEKLHNLSKDSLVRTTKKELYSILRRGLLIDDGQQWFAVDKHGKKCLMLSARATWVIDDKNSAYKSTHETRFGEVLVITAGDKFEIVNEIQSEVLSADTTYASYFVYKLTQDQSTFEVPLEVNTENVISCWDVWFVYLVSPPGTPVIKPNFDANSYNPRKRHKLNVVPRLRSDGWMEVKVWQFDTRKTHETLSMHLKFEHPVKKDLSGLMDSIHNLIGKLKNNKNLSSDEIVNDDRGCLDSESVRCDTDVLEEQNEQFRDNSVGKYPDEARADGRAKNNKEKSVEDGFTKVVKRRFGCCWNKESGYVYQYEKKQPTLEETNDWTHDMILYFKQQWELLINKNRKTLSEEVDGVNYVNKVISKDMHMGDIRGMDKNVYHSC</sequence>
<reference evidence="2" key="1">
    <citation type="journal article" date="2019" name="Sci. Rep.">
        <title>Draft genome of Tanacetum cinerariifolium, the natural source of mosquito coil.</title>
        <authorList>
            <person name="Yamashiro T."/>
            <person name="Shiraishi A."/>
            <person name="Satake H."/>
            <person name="Nakayama K."/>
        </authorList>
    </citation>
    <scope>NUCLEOTIDE SEQUENCE</scope>
</reference>
<dbReference type="Pfam" id="PF14299">
    <property type="entry name" value="PP2"/>
    <property type="match status" value="1"/>
</dbReference>
<dbReference type="PANTHER" id="PTHR32278">
    <property type="entry name" value="F-BOX DOMAIN-CONTAINING PROTEIN"/>
    <property type="match status" value="1"/>
</dbReference>
<evidence type="ECO:0000313" key="2">
    <source>
        <dbReference type="EMBL" id="GEY97851.1"/>
    </source>
</evidence>
<gene>
    <name evidence="2" type="ORF">Tci_469825</name>
</gene>
<dbReference type="AlphaFoldDB" id="A0A699I1G5"/>
<keyword evidence="2" id="KW-0808">Transferase</keyword>
<name>A0A699I1G5_TANCI</name>
<feature type="region of interest" description="Disordered" evidence="1">
    <location>
        <begin position="394"/>
        <end position="419"/>
    </location>
</feature>
<evidence type="ECO:0000256" key="1">
    <source>
        <dbReference type="SAM" id="MobiDB-lite"/>
    </source>
</evidence>
<comment type="caution">
    <text evidence="2">The sequence shown here is derived from an EMBL/GenBank/DDBJ whole genome shotgun (WGS) entry which is preliminary data.</text>
</comment>
<keyword evidence="2" id="KW-0418">Kinase</keyword>
<feature type="non-terminal residue" evidence="2">
    <location>
        <position position="1"/>
    </location>
</feature>
<dbReference type="InterPro" id="IPR025886">
    <property type="entry name" value="PP2-like"/>
</dbReference>